<evidence type="ECO:0000259" key="3">
    <source>
        <dbReference type="PROSITE" id="PS50110"/>
    </source>
</evidence>
<dbReference type="SMART" id="SM00448">
    <property type="entry name" value="REC"/>
    <property type="match status" value="1"/>
</dbReference>
<evidence type="ECO:0000313" key="5">
    <source>
        <dbReference type="Proteomes" id="UP000487350"/>
    </source>
</evidence>
<keyword evidence="1 2" id="KW-0597">Phosphoprotein</keyword>
<comment type="caution">
    <text evidence="4">The sequence shown here is derived from an EMBL/GenBank/DDBJ whole genome shotgun (WGS) entry which is preliminary data.</text>
</comment>
<feature type="domain" description="Response regulatory" evidence="3">
    <location>
        <begin position="4"/>
        <end position="123"/>
    </location>
</feature>
<dbReference type="AlphaFoldDB" id="A0A844B747"/>
<evidence type="ECO:0000313" key="4">
    <source>
        <dbReference type="EMBL" id="MRD47479.1"/>
    </source>
</evidence>
<feature type="modified residue" description="4-aspartylphosphate" evidence="2">
    <location>
        <position position="57"/>
    </location>
</feature>
<name>A0A844B747_9BURK</name>
<dbReference type="Proteomes" id="UP000487350">
    <property type="component" value="Unassembled WGS sequence"/>
</dbReference>
<dbReference type="PANTHER" id="PTHR44591">
    <property type="entry name" value="STRESS RESPONSE REGULATOR PROTEIN 1"/>
    <property type="match status" value="1"/>
</dbReference>
<evidence type="ECO:0000256" key="2">
    <source>
        <dbReference type="PROSITE-ProRule" id="PRU00169"/>
    </source>
</evidence>
<reference evidence="4 5" key="1">
    <citation type="submission" date="2019-11" db="EMBL/GenBank/DDBJ databases">
        <title>Caenimonas koreensis gen. nov., sp. nov., isolated from activated sludge.</title>
        <authorList>
            <person name="Seung H.R."/>
        </authorList>
    </citation>
    <scope>NUCLEOTIDE SEQUENCE [LARGE SCALE GENOMIC DNA]</scope>
    <source>
        <strain evidence="4 5">EMB320</strain>
    </source>
</reference>
<keyword evidence="5" id="KW-1185">Reference proteome</keyword>
<dbReference type="RefSeq" id="WP_153584799.1">
    <property type="nucleotide sequence ID" value="NZ_WJBU01000008.1"/>
</dbReference>
<dbReference type="InterPro" id="IPR011006">
    <property type="entry name" value="CheY-like_superfamily"/>
</dbReference>
<dbReference type="Gene3D" id="3.40.50.2300">
    <property type="match status" value="1"/>
</dbReference>
<organism evidence="4 5">
    <name type="scientific">Caenimonas koreensis DSM 17982</name>
    <dbReference type="NCBI Taxonomy" id="1121255"/>
    <lineage>
        <taxon>Bacteria</taxon>
        <taxon>Pseudomonadati</taxon>
        <taxon>Pseudomonadota</taxon>
        <taxon>Betaproteobacteria</taxon>
        <taxon>Burkholderiales</taxon>
        <taxon>Comamonadaceae</taxon>
        <taxon>Caenimonas</taxon>
    </lineage>
</organism>
<accession>A0A844B747</accession>
<dbReference type="Pfam" id="PF00072">
    <property type="entry name" value="Response_reg"/>
    <property type="match status" value="1"/>
</dbReference>
<dbReference type="SUPFAM" id="SSF52172">
    <property type="entry name" value="CheY-like"/>
    <property type="match status" value="1"/>
</dbReference>
<proteinExistence type="predicted"/>
<evidence type="ECO:0000256" key="1">
    <source>
        <dbReference type="ARBA" id="ARBA00022553"/>
    </source>
</evidence>
<dbReference type="EMBL" id="WJBU01000008">
    <property type="protein sequence ID" value="MRD47479.1"/>
    <property type="molecule type" value="Genomic_DNA"/>
</dbReference>
<dbReference type="GO" id="GO:0000160">
    <property type="term" value="P:phosphorelay signal transduction system"/>
    <property type="evidence" value="ECO:0007669"/>
    <property type="project" value="InterPro"/>
</dbReference>
<sequence>MSVKAFVVEDNAAIREGLCEALWEMAGIETAGVAASEKAAVAWLTDEANDWDIAIVDLILEPGGSGFGVLHALRNRLPGRRMVVLTGLASADVRAKCEALGSDGVFDKAIETEALMDYCRSLAEGHAPGPAPASDPA</sequence>
<gene>
    <name evidence="4" type="ORF">GHT07_09335</name>
</gene>
<dbReference type="InterPro" id="IPR001789">
    <property type="entry name" value="Sig_transdc_resp-reg_receiver"/>
</dbReference>
<dbReference type="InterPro" id="IPR050595">
    <property type="entry name" value="Bact_response_regulator"/>
</dbReference>
<dbReference type="PANTHER" id="PTHR44591:SF3">
    <property type="entry name" value="RESPONSE REGULATORY DOMAIN-CONTAINING PROTEIN"/>
    <property type="match status" value="1"/>
</dbReference>
<dbReference type="PROSITE" id="PS50110">
    <property type="entry name" value="RESPONSE_REGULATORY"/>
    <property type="match status" value="1"/>
</dbReference>
<dbReference type="OrthoDB" id="8585266at2"/>
<protein>
    <submittedName>
        <fullName evidence="4">Response regulator</fullName>
    </submittedName>
</protein>